<name>A0A0E9W4M4_ANGAN</name>
<dbReference type="AlphaFoldDB" id="A0A0E9W4M4"/>
<feature type="region of interest" description="Disordered" evidence="1">
    <location>
        <begin position="1"/>
        <end position="23"/>
    </location>
</feature>
<evidence type="ECO:0000313" key="2">
    <source>
        <dbReference type="EMBL" id="JAH85314.1"/>
    </source>
</evidence>
<proteinExistence type="predicted"/>
<evidence type="ECO:0000256" key="1">
    <source>
        <dbReference type="SAM" id="MobiDB-lite"/>
    </source>
</evidence>
<reference evidence="2" key="2">
    <citation type="journal article" date="2015" name="Fish Shellfish Immunol.">
        <title>Early steps in the European eel (Anguilla anguilla)-Vibrio vulnificus interaction in the gills: Role of the RtxA13 toxin.</title>
        <authorList>
            <person name="Callol A."/>
            <person name="Pajuelo D."/>
            <person name="Ebbesson L."/>
            <person name="Teles M."/>
            <person name="MacKenzie S."/>
            <person name="Amaro C."/>
        </authorList>
    </citation>
    <scope>NUCLEOTIDE SEQUENCE</scope>
</reference>
<sequence length="59" mass="6908">MHPGFSDCRALPPIQKMNREQKRKKKDLLLNRLRWKQMGSSSSALFRLIELLKSQPSRG</sequence>
<accession>A0A0E9W4M4</accession>
<dbReference type="EMBL" id="GBXM01023263">
    <property type="protein sequence ID" value="JAH85314.1"/>
    <property type="molecule type" value="Transcribed_RNA"/>
</dbReference>
<reference evidence="2" key="1">
    <citation type="submission" date="2014-11" db="EMBL/GenBank/DDBJ databases">
        <authorList>
            <person name="Amaro Gonzalez C."/>
        </authorList>
    </citation>
    <scope>NUCLEOTIDE SEQUENCE</scope>
</reference>
<organism evidence="2">
    <name type="scientific">Anguilla anguilla</name>
    <name type="common">European freshwater eel</name>
    <name type="synonym">Muraena anguilla</name>
    <dbReference type="NCBI Taxonomy" id="7936"/>
    <lineage>
        <taxon>Eukaryota</taxon>
        <taxon>Metazoa</taxon>
        <taxon>Chordata</taxon>
        <taxon>Craniata</taxon>
        <taxon>Vertebrata</taxon>
        <taxon>Euteleostomi</taxon>
        <taxon>Actinopterygii</taxon>
        <taxon>Neopterygii</taxon>
        <taxon>Teleostei</taxon>
        <taxon>Anguilliformes</taxon>
        <taxon>Anguillidae</taxon>
        <taxon>Anguilla</taxon>
    </lineage>
</organism>
<protein>
    <submittedName>
        <fullName evidence="2">Uncharacterized protein</fullName>
    </submittedName>
</protein>